<dbReference type="PANTHER" id="PTHR43046">
    <property type="entry name" value="GDP-MANNOSE MANNOSYL HYDROLASE"/>
    <property type="match status" value="1"/>
</dbReference>
<dbReference type="PROSITE" id="PS00893">
    <property type="entry name" value="NUDIX_BOX"/>
    <property type="match status" value="1"/>
</dbReference>
<dbReference type="CDD" id="cd18876">
    <property type="entry name" value="NUDIX_Hydrolase"/>
    <property type="match status" value="1"/>
</dbReference>
<dbReference type="Proteomes" id="UP000432015">
    <property type="component" value="Unassembled WGS sequence"/>
</dbReference>
<reference evidence="5 6" key="1">
    <citation type="submission" date="2019-11" db="EMBL/GenBank/DDBJ databases">
        <authorList>
            <person name="Cao P."/>
        </authorList>
    </citation>
    <scope>NUCLEOTIDE SEQUENCE [LARGE SCALE GENOMIC DNA]</scope>
    <source>
        <strain evidence="5 6">NEAU-AAG5</strain>
    </source>
</reference>
<dbReference type="EMBL" id="WOFH01000004">
    <property type="protein sequence ID" value="MUN37373.1"/>
    <property type="molecule type" value="Genomic_DNA"/>
</dbReference>
<dbReference type="GO" id="GO:0016787">
    <property type="term" value="F:hydrolase activity"/>
    <property type="evidence" value="ECO:0007669"/>
    <property type="project" value="UniProtKB-KW"/>
</dbReference>
<evidence type="ECO:0000259" key="4">
    <source>
        <dbReference type="PROSITE" id="PS51462"/>
    </source>
</evidence>
<evidence type="ECO:0000313" key="6">
    <source>
        <dbReference type="Proteomes" id="UP000432015"/>
    </source>
</evidence>
<dbReference type="InterPro" id="IPR015797">
    <property type="entry name" value="NUDIX_hydrolase-like_dom_sf"/>
</dbReference>
<organism evidence="5 6">
    <name type="scientific">Actinomadura litoris</name>
    <dbReference type="NCBI Taxonomy" id="2678616"/>
    <lineage>
        <taxon>Bacteria</taxon>
        <taxon>Bacillati</taxon>
        <taxon>Actinomycetota</taxon>
        <taxon>Actinomycetes</taxon>
        <taxon>Streptosporangiales</taxon>
        <taxon>Thermomonosporaceae</taxon>
        <taxon>Actinomadura</taxon>
    </lineage>
</organism>
<evidence type="ECO:0000256" key="1">
    <source>
        <dbReference type="ARBA" id="ARBA00001946"/>
    </source>
</evidence>
<comment type="caution">
    <text evidence="5">The sequence shown here is derived from an EMBL/GenBank/DDBJ whole genome shotgun (WGS) entry which is preliminary data.</text>
</comment>
<name>A0A7K1KZ88_9ACTN</name>
<evidence type="ECO:0000313" key="5">
    <source>
        <dbReference type="EMBL" id="MUN37373.1"/>
    </source>
</evidence>
<dbReference type="SUPFAM" id="SSF55811">
    <property type="entry name" value="Nudix"/>
    <property type="match status" value="1"/>
</dbReference>
<evidence type="ECO:0000256" key="3">
    <source>
        <dbReference type="ARBA" id="ARBA00022842"/>
    </source>
</evidence>
<protein>
    <submittedName>
        <fullName evidence="5">NUDIX domain-containing protein</fullName>
    </submittedName>
</protein>
<dbReference type="InterPro" id="IPR020084">
    <property type="entry name" value="NUDIX_hydrolase_CS"/>
</dbReference>
<gene>
    <name evidence="5" type="ORF">GNZ18_12280</name>
</gene>
<proteinExistence type="predicted"/>
<keyword evidence="2" id="KW-0378">Hydrolase</keyword>
<dbReference type="PANTHER" id="PTHR43046:SF12">
    <property type="entry name" value="GDP-MANNOSE MANNOSYL HYDROLASE"/>
    <property type="match status" value="1"/>
</dbReference>
<keyword evidence="6" id="KW-1185">Reference proteome</keyword>
<dbReference type="AlphaFoldDB" id="A0A7K1KZ88"/>
<dbReference type="Gene3D" id="3.90.79.10">
    <property type="entry name" value="Nucleoside Triphosphate Pyrophosphohydrolase"/>
    <property type="match status" value="1"/>
</dbReference>
<accession>A0A7K1KZ88</accession>
<keyword evidence="3" id="KW-0460">Magnesium</keyword>
<comment type="cofactor">
    <cofactor evidence="1">
        <name>Mg(2+)</name>
        <dbReference type="ChEBI" id="CHEBI:18420"/>
    </cofactor>
</comment>
<evidence type="ECO:0000256" key="2">
    <source>
        <dbReference type="ARBA" id="ARBA00022801"/>
    </source>
</evidence>
<sequence length="136" mass="14808">MLLTDPQEHVLLVKTHYRTDWGLPGGVAEDNEPPHVACGREIREELGLDRPAGPLLAVDFVAAGSGRPRPMIYLIFDGGVLDHSAITVQEEEIAAFVFLPPDKAISRMAPTAAHRLPRALTARHTGHVTYQSLSPT</sequence>
<dbReference type="Pfam" id="PF00293">
    <property type="entry name" value="NUDIX"/>
    <property type="match status" value="1"/>
</dbReference>
<feature type="domain" description="Nudix hydrolase" evidence="4">
    <location>
        <begin position="1"/>
        <end position="121"/>
    </location>
</feature>
<dbReference type="InterPro" id="IPR000086">
    <property type="entry name" value="NUDIX_hydrolase_dom"/>
</dbReference>
<dbReference type="PROSITE" id="PS51462">
    <property type="entry name" value="NUDIX"/>
    <property type="match status" value="1"/>
</dbReference>